<accession>I5B6Q5</accession>
<proteinExistence type="inferred from homology"/>
<dbReference type="eggNOG" id="COG1090">
    <property type="taxonomic scope" value="Bacteria"/>
</dbReference>
<reference evidence="4 5" key="1">
    <citation type="submission" date="2011-09" db="EMBL/GenBank/DDBJ databases">
        <authorList>
            <consortium name="US DOE Joint Genome Institute (JGI-PGF)"/>
            <person name="Lucas S."/>
            <person name="Han J."/>
            <person name="Lapidus A."/>
            <person name="Cheng J.-F."/>
            <person name="Goodwin L."/>
            <person name="Pitluck S."/>
            <person name="Peters L."/>
            <person name="Land M.L."/>
            <person name="Hauser L."/>
            <person name="Orellana R."/>
            <person name="Lovley D."/>
            <person name="Woyke T.J."/>
        </authorList>
    </citation>
    <scope>NUCLEOTIDE SEQUENCE [LARGE SCALE GENOMIC DNA]</scope>
    <source>
        <strain evidence="4 5">2ac9</strain>
    </source>
</reference>
<comment type="similarity">
    <text evidence="1">Belongs to the NAD(P)-dependent epimerase/dehydratase family. SDR39U1 subfamily.</text>
</comment>
<dbReference type="RefSeq" id="WP_004075065.1">
    <property type="nucleotide sequence ID" value="NZ_CM001488.1"/>
</dbReference>
<name>I5B6Q5_9BACT</name>
<gene>
    <name evidence="4" type="ORF">DespoDRAFT_03399</name>
</gene>
<dbReference type="CDD" id="cd07820">
    <property type="entry name" value="SRPBCC_3"/>
    <property type="match status" value="1"/>
</dbReference>
<dbReference type="OrthoDB" id="5292533at2"/>
<dbReference type="InterPro" id="IPR001509">
    <property type="entry name" value="Epimerase_deHydtase"/>
</dbReference>
<dbReference type="eggNOG" id="COG4276">
    <property type="taxonomic scope" value="Bacteria"/>
</dbReference>
<dbReference type="HOGENOM" id="CLU_047373_4_0_7"/>
<dbReference type="STRING" id="879212.DespoDRAFT_03399"/>
<sequence length="472" mass="53175">MTKNLFVRKTTIHAPISTVFSWHAADGAINRLTPPWAPLSLVARKGRGIDPGVEVTFRIKIFGIPMIWEARHIDYKENTMFRDCQVKGPFAEWEHSHLFYEKSTDVTVMEDQVRFRLPFGIFGLPFNGYAQRQLERIFFYRHQVLKYDMENRVGQIKKQRILISGGSGTLGKALVSFLKTCGHEVIRLVRDPRMHAQNDRSKDVLYWDPYKNILNMDAVGPVDAVINLNGVDILKGRWNRRRRAKILDSRVIPTRVLVEKMKRMAHPPSTFISASAIGFYGDGGDRILTEKSGPRDCFISRVCRQWEDASFGATQAGIRTVQLRIGVVLTPAGGALERMYLPFLMGLGTRLAHGRQYMGWIGIEDVLGGIFHILANKGITGPVNLTAPEPVTNGEFTRTLARVLGRRTPFVLPEALVLALWGDMGKETLLASTRVMPEKLIQSGYRFVHPRLEMALGHVLGRPAAKNTDGTM</sequence>
<dbReference type="AlphaFoldDB" id="I5B6Q5"/>
<evidence type="ECO:0000313" key="4">
    <source>
        <dbReference type="EMBL" id="EIM65168.1"/>
    </source>
</evidence>
<dbReference type="Proteomes" id="UP000005778">
    <property type="component" value="Chromosome"/>
</dbReference>
<reference evidence="4 5" key="2">
    <citation type="submission" date="2012-02" db="EMBL/GenBank/DDBJ databases">
        <title>Improved High-Quality Draft sequence of Desulfobacter postgatei 2ac9.</title>
        <authorList>
            <consortium name="US DOE Joint Genome Institute"/>
            <person name="Lucas S."/>
            <person name="Han J."/>
            <person name="Lapidus A."/>
            <person name="Cheng J.-F."/>
            <person name="Goodwin L."/>
            <person name="Pitluck S."/>
            <person name="Peters L."/>
            <person name="Ovchinnikova G."/>
            <person name="Held B."/>
            <person name="Detter J.C."/>
            <person name="Han C."/>
            <person name="Tapia R."/>
            <person name="Land M."/>
            <person name="Hauser L."/>
            <person name="Kyrpides N."/>
            <person name="Ivanova N."/>
            <person name="Pagani I."/>
            <person name="Orellana R."/>
            <person name="Lovley D."/>
            <person name="Woyke T."/>
        </authorList>
    </citation>
    <scope>NUCLEOTIDE SEQUENCE [LARGE SCALE GENOMIC DNA]</scope>
    <source>
        <strain evidence="4 5">2ac9</strain>
    </source>
</reference>
<dbReference type="PANTHER" id="PTHR11092">
    <property type="entry name" value="SUGAR NUCLEOTIDE EPIMERASE RELATED"/>
    <property type="match status" value="1"/>
</dbReference>
<evidence type="ECO:0000256" key="1">
    <source>
        <dbReference type="ARBA" id="ARBA00009353"/>
    </source>
</evidence>
<dbReference type="InterPro" id="IPR023393">
    <property type="entry name" value="START-like_dom_sf"/>
</dbReference>
<dbReference type="InterPro" id="IPR010099">
    <property type="entry name" value="SDR39U1"/>
</dbReference>
<evidence type="ECO:0000313" key="5">
    <source>
        <dbReference type="Proteomes" id="UP000005778"/>
    </source>
</evidence>
<feature type="domain" description="NAD-dependent epimerase/dehydratase" evidence="2">
    <location>
        <begin position="161"/>
        <end position="376"/>
    </location>
</feature>
<dbReference type="Pfam" id="PF08338">
    <property type="entry name" value="DUF1731"/>
    <property type="match status" value="1"/>
</dbReference>
<keyword evidence="5" id="KW-1185">Reference proteome</keyword>
<dbReference type="SUPFAM" id="SSF51735">
    <property type="entry name" value="NAD(P)-binding Rossmann-fold domains"/>
    <property type="match status" value="1"/>
</dbReference>
<dbReference type="Gene3D" id="3.30.530.20">
    <property type="match status" value="1"/>
</dbReference>
<protein>
    <submittedName>
        <fullName evidence="4">TIGR01777 family protein</fullName>
    </submittedName>
</protein>
<dbReference type="NCBIfam" id="TIGR01777">
    <property type="entry name" value="yfcH"/>
    <property type="match status" value="1"/>
</dbReference>
<evidence type="ECO:0000259" key="2">
    <source>
        <dbReference type="Pfam" id="PF01370"/>
    </source>
</evidence>
<dbReference type="Gene3D" id="3.40.50.720">
    <property type="entry name" value="NAD(P)-binding Rossmann-like Domain"/>
    <property type="match status" value="1"/>
</dbReference>
<dbReference type="Pfam" id="PF01370">
    <property type="entry name" value="Epimerase"/>
    <property type="match status" value="1"/>
</dbReference>
<feature type="domain" description="DUF1731" evidence="3">
    <location>
        <begin position="413"/>
        <end position="459"/>
    </location>
</feature>
<dbReference type="PANTHER" id="PTHR11092:SF0">
    <property type="entry name" value="EPIMERASE FAMILY PROTEIN SDR39U1"/>
    <property type="match status" value="1"/>
</dbReference>
<dbReference type="SUPFAM" id="SSF55961">
    <property type="entry name" value="Bet v1-like"/>
    <property type="match status" value="1"/>
</dbReference>
<organism evidence="4 5">
    <name type="scientific">Desulfobacter postgatei 2ac9</name>
    <dbReference type="NCBI Taxonomy" id="879212"/>
    <lineage>
        <taxon>Bacteria</taxon>
        <taxon>Pseudomonadati</taxon>
        <taxon>Thermodesulfobacteriota</taxon>
        <taxon>Desulfobacteria</taxon>
        <taxon>Desulfobacterales</taxon>
        <taxon>Desulfobacteraceae</taxon>
        <taxon>Desulfobacter</taxon>
    </lineage>
</organism>
<dbReference type="InterPro" id="IPR036291">
    <property type="entry name" value="NAD(P)-bd_dom_sf"/>
</dbReference>
<dbReference type="InterPro" id="IPR013549">
    <property type="entry name" value="DUF1731"/>
</dbReference>
<dbReference type="EMBL" id="CM001488">
    <property type="protein sequence ID" value="EIM65168.1"/>
    <property type="molecule type" value="Genomic_DNA"/>
</dbReference>
<evidence type="ECO:0000259" key="3">
    <source>
        <dbReference type="Pfam" id="PF08338"/>
    </source>
</evidence>